<dbReference type="InterPro" id="IPR040283">
    <property type="entry name" value="DDB_G0292058-like"/>
</dbReference>
<organism evidence="2 3">
    <name type="scientific">Hevea brasiliensis</name>
    <name type="common">Para rubber tree</name>
    <name type="synonym">Siphonia brasiliensis</name>
    <dbReference type="NCBI Taxonomy" id="3981"/>
    <lineage>
        <taxon>Eukaryota</taxon>
        <taxon>Viridiplantae</taxon>
        <taxon>Streptophyta</taxon>
        <taxon>Embryophyta</taxon>
        <taxon>Tracheophyta</taxon>
        <taxon>Spermatophyta</taxon>
        <taxon>Magnoliopsida</taxon>
        <taxon>eudicotyledons</taxon>
        <taxon>Gunneridae</taxon>
        <taxon>Pentapetalae</taxon>
        <taxon>rosids</taxon>
        <taxon>fabids</taxon>
        <taxon>Malpighiales</taxon>
        <taxon>Euphorbiaceae</taxon>
        <taxon>Crotonoideae</taxon>
        <taxon>Micrandreae</taxon>
        <taxon>Hevea</taxon>
    </lineage>
</organism>
<name>A0A6A6LJ55_HEVBR</name>
<evidence type="ECO:0000256" key="1">
    <source>
        <dbReference type="SAM" id="Phobius"/>
    </source>
</evidence>
<dbReference type="GO" id="GO:0005886">
    <property type="term" value="C:plasma membrane"/>
    <property type="evidence" value="ECO:0007669"/>
    <property type="project" value="TreeGrafter"/>
</dbReference>
<dbReference type="PANTHER" id="PTHR31414:SF15">
    <property type="entry name" value="PLASMA MEMBRANE FUSION PROTEIN"/>
    <property type="match status" value="1"/>
</dbReference>
<keyword evidence="1" id="KW-1133">Transmembrane helix</keyword>
<dbReference type="Proteomes" id="UP000467840">
    <property type="component" value="Chromosome 4"/>
</dbReference>
<gene>
    <name evidence="2" type="ORF">GH714_024349</name>
</gene>
<reference evidence="2 3" key="1">
    <citation type="journal article" date="2020" name="Mol. Plant">
        <title>The Chromosome-Based Rubber Tree Genome Provides New Insights into Spurge Genome Evolution and Rubber Biosynthesis.</title>
        <authorList>
            <person name="Liu J."/>
            <person name="Shi C."/>
            <person name="Shi C.C."/>
            <person name="Li W."/>
            <person name="Zhang Q.J."/>
            <person name="Zhang Y."/>
            <person name="Li K."/>
            <person name="Lu H.F."/>
            <person name="Shi C."/>
            <person name="Zhu S.T."/>
            <person name="Xiao Z.Y."/>
            <person name="Nan H."/>
            <person name="Yue Y."/>
            <person name="Zhu X.G."/>
            <person name="Wu Y."/>
            <person name="Hong X.N."/>
            <person name="Fan G.Y."/>
            <person name="Tong Y."/>
            <person name="Zhang D."/>
            <person name="Mao C.L."/>
            <person name="Liu Y.L."/>
            <person name="Hao S.J."/>
            <person name="Liu W.Q."/>
            <person name="Lv M.Q."/>
            <person name="Zhang H.B."/>
            <person name="Liu Y."/>
            <person name="Hu-Tang G.R."/>
            <person name="Wang J.P."/>
            <person name="Wang J.H."/>
            <person name="Sun Y.H."/>
            <person name="Ni S.B."/>
            <person name="Chen W.B."/>
            <person name="Zhang X.C."/>
            <person name="Jiao Y.N."/>
            <person name="Eichler E.E."/>
            <person name="Li G.H."/>
            <person name="Liu X."/>
            <person name="Gao L.Z."/>
        </authorList>
    </citation>
    <scope>NUCLEOTIDE SEQUENCE [LARGE SCALE GENOMIC DNA]</scope>
    <source>
        <strain evidence="3">cv. GT1</strain>
        <tissue evidence="2">Leaf</tissue>
    </source>
</reference>
<keyword evidence="3" id="KW-1185">Reference proteome</keyword>
<proteinExistence type="predicted"/>
<comment type="caution">
    <text evidence="2">The sequence shown here is derived from an EMBL/GenBank/DDBJ whole genome shotgun (WGS) entry which is preliminary data.</text>
</comment>
<evidence type="ECO:0000313" key="2">
    <source>
        <dbReference type="EMBL" id="KAF2301450.1"/>
    </source>
</evidence>
<dbReference type="AlphaFoldDB" id="A0A6A6LJ55"/>
<dbReference type="PANTHER" id="PTHR31414">
    <property type="entry name" value="TRANSMEMBRANE PROTEIN DDB_G0292058"/>
    <property type="match status" value="1"/>
</dbReference>
<dbReference type="EMBL" id="JAAGAX010000010">
    <property type="protein sequence ID" value="KAF2301450.1"/>
    <property type="molecule type" value="Genomic_DNA"/>
</dbReference>
<feature type="transmembrane region" description="Helical" evidence="1">
    <location>
        <begin position="202"/>
        <end position="221"/>
    </location>
</feature>
<protein>
    <submittedName>
        <fullName evidence="2">Uncharacterized protein</fullName>
    </submittedName>
</protein>
<keyword evidence="1" id="KW-0812">Transmembrane</keyword>
<evidence type="ECO:0000313" key="3">
    <source>
        <dbReference type="Proteomes" id="UP000467840"/>
    </source>
</evidence>
<sequence length="235" mass="26223">MKNCHLNKPILSNFSVVADTCVAVDDWLQNPTANASLSLQFLPCMDNKTAQETLKATKETSSYLINVVNKYIIEVANRDLPPTAGVLYLNKKGPPVPLLCNPFNSDLTERDCTHAEVNFSNVAQEWRKYECEVSAEGICNTTGRLTPTAYDQMTASVNVSYSLYSSGQFLVELGDCSFVLKTFSAISENYCPGLRRYSYRTYVGLVMVAASVMCLPSYGWFMQERDDTGNIPRRL</sequence>
<accession>A0A6A6LJ55</accession>
<dbReference type="GO" id="GO:0009506">
    <property type="term" value="C:plasmodesma"/>
    <property type="evidence" value="ECO:0007669"/>
    <property type="project" value="TreeGrafter"/>
</dbReference>
<keyword evidence="1" id="KW-0472">Membrane</keyword>